<organism evidence="1">
    <name type="scientific">Arundo donax</name>
    <name type="common">Giant reed</name>
    <name type="synonym">Donax arundinaceus</name>
    <dbReference type="NCBI Taxonomy" id="35708"/>
    <lineage>
        <taxon>Eukaryota</taxon>
        <taxon>Viridiplantae</taxon>
        <taxon>Streptophyta</taxon>
        <taxon>Embryophyta</taxon>
        <taxon>Tracheophyta</taxon>
        <taxon>Spermatophyta</taxon>
        <taxon>Magnoliopsida</taxon>
        <taxon>Liliopsida</taxon>
        <taxon>Poales</taxon>
        <taxon>Poaceae</taxon>
        <taxon>PACMAD clade</taxon>
        <taxon>Arundinoideae</taxon>
        <taxon>Arundineae</taxon>
        <taxon>Arundo</taxon>
    </lineage>
</organism>
<accession>A0A0A9C483</accession>
<dbReference type="EMBL" id="GBRH01227499">
    <property type="protein sequence ID" value="JAD70396.1"/>
    <property type="molecule type" value="Transcribed_RNA"/>
</dbReference>
<protein>
    <submittedName>
        <fullName evidence="1">Uncharacterized protein</fullName>
    </submittedName>
</protein>
<name>A0A0A9C483_ARUDO</name>
<sequence length="25" mass="3068">MNFKDINMIFHPNQHKPLLHHKLTL</sequence>
<proteinExistence type="predicted"/>
<evidence type="ECO:0000313" key="1">
    <source>
        <dbReference type="EMBL" id="JAD70396.1"/>
    </source>
</evidence>
<reference evidence="1" key="2">
    <citation type="journal article" date="2015" name="Data Brief">
        <title>Shoot transcriptome of the giant reed, Arundo donax.</title>
        <authorList>
            <person name="Barrero R.A."/>
            <person name="Guerrero F.D."/>
            <person name="Moolhuijzen P."/>
            <person name="Goolsby J.A."/>
            <person name="Tidwell J."/>
            <person name="Bellgard S.E."/>
            <person name="Bellgard M.I."/>
        </authorList>
    </citation>
    <scope>NUCLEOTIDE SEQUENCE</scope>
    <source>
        <tissue evidence="1">Shoot tissue taken approximately 20 cm above the soil surface</tissue>
    </source>
</reference>
<reference evidence="1" key="1">
    <citation type="submission" date="2014-09" db="EMBL/GenBank/DDBJ databases">
        <authorList>
            <person name="Magalhaes I.L.F."/>
            <person name="Oliveira U."/>
            <person name="Santos F.R."/>
            <person name="Vidigal T.H.D.A."/>
            <person name="Brescovit A.D."/>
            <person name="Santos A.J."/>
        </authorList>
    </citation>
    <scope>NUCLEOTIDE SEQUENCE</scope>
    <source>
        <tissue evidence="1">Shoot tissue taken approximately 20 cm above the soil surface</tissue>
    </source>
</reference>
<dbReference type="AlphaFoldDB" id="A0A0A9C483"/>